<evidence type="ECO:0000313" key="2">
    <source>
        <dbReference type="EMBL" id="BAO18861.1"/>
    </source>
</evidence>
<name>V5YPJ4_9BURK</name>
<feature type="transmembrane region" description="Helical" evidence="1">
    <location>
        <begin position="31"/>
        <end position="53"/>
    </location>
</feature>
<sequence length="98" mass="10984">MRPRTEIVEIGVDDRTAHSIRNWLRDYSLDHYLAGALFLTVCSIVLSLGWLAIEGTLGDAQAAHRHFELVNKIGMTVALIVPLILQFVARRASCRRSP</sequence>
<keyword evidence="2" id="KW-0614">Plasmid</keyword>
<proteinExistence type="predicted"/>
<protein>
    <submittedName>
        <fullName evidence="2">Uncharacterized protein</fullName>
    </submittedName>
</protein>
<keyword evidence="1" id="KW-1133">Transmembrane helix</keyword>
<reference evidence="2" key="2">
    <citation type="submission" date="2024-06" db="EMBL/GenBank/DDBJ databases">
        <authorList>
            <person name="Sakai Y."/>
            <person name="Fujii T."/>
        </authorList>
    </citation>
    <scope>NUCLEOTIDE SEQUENCE</scope>
    <source>
        <strain evidence="2">M701</strain>
        <plasmid evidence="2">pM7012</plasmid>
    </source>
</reference>
<organism evidence="2">
    <name type="scientific">Burkholderia sp. M701</name>
    <dbReference type="NCBI Taxonomy" id="326454"/>
    <lineage>
        <taxon>Bacteria</taxon>
        <taxon>Pseudomonadati</taxon>
        <taxon>Pseudomonadota</taxon>
        <taxon>Betaproteobacteria</taxon>
        <taxon>Burkholderiales</taxon>
        <taxon>Burkholderiaceae</taxon>
        <taxon>Burkholderia</taxon>
    </lineage>
</organism>
<keyword evidence="1" id="KW-0472">Membrane</keyword>
<geneLocation type="plasmid" evidence="2">
    <name>pM7012</name>
</geneLocation>
<dbReference type="AlphaFoldDB" id="V5YPJ4"/>
<dbReference type="EMBL" id="AB853026">
    <property type="protein sequence ID" value="BAO18861.1"/>
    <property type="molecule type" value="Genomic_DNA"/>
</dbReference>
<reference evidence="2" key="1">
    <citation type="journal article" date="2014" name="Microbiology">
        <title>A 2,4-dichlorophenoxyacetic acid degradation plasmid pM7012 discloses distribution of an unclassified megaplasmid group across bacterial species.</title>
        <authorList>
            <person name="Sakai Y."/>
            <person name="Ogawa N."/>
            <person name="Shimomura Y."/>
            <person name="Fujii T."/>
        </authorList>
    </citation>
    <scope>NUCLEOTIDE SEQUENCE</scope>
    <source>
        <strain evidence="2">M701</strain>
    </source>
</reference>
<keyword evidence="1" id="KW-0812">Transmembrane</keyword>
<feature type="transmembrane region" description="Helical" evidence="1">
    <location>
        <begin position="73"/>
        <end position="89"/>
    </location>
</feature>
<accession>V5YPJ4</accession>
<evidence type="ECO:0000256" key="1">
    <source>
        <dbReference type="SAM" id="Phobius"/>
    </source>
</evidence>